<evidence type="ECO:0000256" key="2">
    <source>
        <dbReference type="ARBA" id="ARBA00022475"/>
    </source>
</evidence>
<dbReference type="Proteomes" id="UP000094580">
    <property type="component" value="Unassembled WGS sequence"/>
</dbReference>
<evidence type="ECO:0000256" key="6">
    <source>
        <dbReference type="ARBA" id="ARBA00023303"/>
    </source>
</evidence>
<reference evidence="11 12" key="1">
    <citation type="submission" date="2016-07" db="EMBL/GenBank/DDBJ databases">
        <authorList>
            <person name="Townsley L."/>
            <person name="Shank E.A."/>
        </authorList>
    </citation>
    <scope>NUCLEOTIDE SEQUENCE [LARGE SCALE GENOMIC DNA]</scope>
    <source>
        <strain evidence="11 12">CH01</strain>
    </source>
</reference>
<comment type="activity regulation">
    <text evidence="10">Na(+) is not transported, but it plays an essential structural role and its presence is essential for fluoride channel function.</text>
</comment>
<keyword evidence="2 10" id="KW-1003">Cell membrane</keyword>
<keyword evidence="3 10" id="KW-0812">Transmembrane</keyword>
<accession>A0ABX2ZLE6</accession>
<keyword evidence="6 10" id="KW-0407">Ion channel</keyword>
<gene>
    <name evidence="10" type="primary">fluC</name>
    <name evidence="10" type="synonym">crcB</name>
    <name evidence="11" type="ORF">BED47_12945</name>
</gene>
<keyword evidence="4 10" id="KW-1133">Transmembrane helix</keyword>
<evidence type="ECO:0000256" key="8">
    <source>
        <dbReference type="ARBA" id="ARBA00035585"/>
    </source>
</evidence>
<evidence type="ECO:0000313" key="11">
    <source>
        <dbReference type="EMBL" id="ODG90232.1"/>
    </source>
</evidence>
<keyword evidence="10" id="KW-0915">Sodium</keyword>
<keyword evidence="5 10" id="KW-0472">Membrane</keyword>
<comment type="catalytic activity">
    <reaction evidence="8">
        <text>fluoride(in) = fluoride(out)</text>
        <dbReference type="Rhea" id="RHEA:76159"/>
        <dbReference type="ChEBI" id="CHEBI:17051"/>
    </reaction>
    <physiologicalReaction direction="left-to-right" evidence="8">
        <dbReference type="Rhea" id="RHEA:76160"/>
    </physiologicalReaction>
</comment>
<evidence type="ECO:0000256" key="9">
    <source>
        <dbReference type="ARBA" id="ARBA00049940"/>
    </source>
</evidence>
<dbReference type="HAMAP" id="MF_00454">
    <property type="entry name" value="FluC"/>
    <property type="match status" value="1"/>
</dbReference>
<feature type="transmembrane region" description="Helical" evidence="10">
    <location>
        <begin position="97"/>
        <end position="118"/>
    </location>
</feature>
<evidence type="ECO:0000256" key="10">
    <source>
        <dbReference type="HAMAP-Rule" id="MF_00454"/>
    </source>
</evidence>
<evidence type="ECO:0000313" key="12">
    <source>
        <dbReference type="Proteomes" id="UP000094580"/>
    </source>
</evidence>
<comment type="similarity">
    <text evidence="7 10">Belongs to the fluoride channel Fluc/FEX (TC 1.A.43) family.</text>
</comment>
<keyword evidence="10" id="KW-0406">Ion transport</keyword>
<comment type="function">
    <text evidence="9 10">Fluoride-specific ion channel. Important for reducing fluoride concentration in the cell, thus reducing its toxicity.</text>
</comment>
<dbReference type="EMBL" id="MDKC01000035">
    <property type="protein sequence ID" value="ODG90232.1"/>
    <property type="molecule type" value="Genomic_DNA"/>
</dbReference>
<evidence type="ECO:0000256" key="3">
    <source>
        <dbReference type="ARBA" id="ARBA00022692"/>
    </source>
</evidence>
<sequence length="119" mass="13093">MIVIVGIGGGIGAIFRYALGNFVNKKVKTNFPFGTFVINILGSFILGFINHLYLDKSLSTTMWLFIGVGILGGFTTFSTFGYESIQLLVAKKYKTALSYIILSTIISICSAYIGFHIFR</sequence>
<evidence type="ECO:0000256" key="4">
    <source>
        <dbReference type="ARBA" id="ARBA00022989"/>
    </source>
</evidence>
<dbReference type="InterPro" id="IPR003691">
    <property type="entry name" value="FluC"/>
</dbReference>
<dbReference type="RefSeq" id="WP_069035116.1">
    <property type="nucleotide sequence ID" value="NZ_MDKC01000035.1"/>
</dbReference>
<evidence type="ECO:0000256" key="1">
    <source>
        <dbReference type="ARBA" id="ARBA00004651"/>
    </source>
</evidence>
<protein>
    <recommendedName>
        <fullName evidence="10">Fluoride-specific ion channel FluC</fullName>
    </recommendedName>
</protein>
<evidence type="ECO:0000256" key="5">
    <source>
        <dbReference type="ARBA" id="ARBA00023136"/>
    </source>
</evidence>
<dbReference type="PANTHER" id="PTHR28259">
    <property type="entry name" value="FLUORIDE EXPORT PROTEIN 1-RELATED"/>
    <property type="match status" value="1"/>
</dbReference>
<evidence type="ECO:0000256" key="7">
    <source>
        <dbReference type="ARBA" id="ARBA00035120"/>
    </source>
</evidence>
<organism evidence="11 12">
    <name type="scientific">Gottfriedia luciferensis</name>
    <dbReference type="NCBI Taxonomy" id="178774"/>
    <lineage>
        <taxon>Bacteria</taxon>
        <taxon>Bacillati</taxon>
        <taxon>Bacillota</taxon>
        <taxon>Bacilli</taxon>
        <taxon>Bacillales</taxon>
        <taxon>Bacillaceae</taxon>
        <taxon>Gottfriedia</taxon>
    </lineage>
</organism>
<feature type="binding site" evidence="10">
    <location>
        <position position="72"/>
    </location>
    <ligand>
        <name>Na(+)</name>
        <dbReference type="ChEBI" id="CHEBI:29101"/>
        <note>structural</note>
    </ligand>
</feature>
<comment type="caution">
    <text evidence="11">The sequence shown here is derived from an EMBL/GenBank/DDBJ whole genome shotgun (WGS) entry which is preliminary data.</text>
</comment>
<keyword evidence="12" id="KW-1185">Reference proteome</keyword>
<dbReference type="NCBIfam" id="TIGR00494">
    <property type="entry name" value="crcB"/>
    <property type="match status" value="1"/>
</dbReference>
<dbReference type="Pfam" id="PF02537">
    <property type="entry name" value="CRCB"/>
    <property type="match status" value="1"/>
</dbReference>
<feature type="transmembrane region" description="Helical" evidence="10">
    <location>
        <begin position="31"/>
        <end position="50"/>
    </location>
</feature>
<keyword evidence="10" id="KW-0479">Metal-binding</keyword>
<comment type="subcellular location">
    <subcellularLocation>
        <location evidence="1 10">Cell membrane</location>
        <topology evidence="1 10">Multi-pass membrane protein</topology>
    </subcellularLocation>
</comment>
<keyword evidence="10" id="KW-0813">Transport</keyword>
<dbReference type="PANTHER" id="PTHR28259:SF1">
    <property type="entry name" value="FLUORIDE EXPORT PROTEIN 1-RELATED"/>
    <property type="match status" value="1"/>
</dbReference>
<proteinExistence type="inferred from homology"/>
<feature type="transmembrane region" description="Helical" evidence="10">
    <location>
        <begin position="62"/>
        <end position="85"/>
    </location>
</feature>
<feature type="binding site" evidence="10">
    <location>
        <position position="75"/>
    </location>
    <ligand>
        <name>Na(+)</name>
        <dbReference type="ChEBI" id="CHEBI:29101"/>
        <note>structural</note>
    </ligand>
</feature>
<name>A0ABX2ZLE6_9BACI</name>